<comment type="caution">
    <text evidence="1">The sequence shown here is derived from an EMBL/GenBank/DDBJ whole genome shotgun (WGS) entry which is preliminary data.</text>
</comment>
<dbReference type="EMBL" id="MSYM01000007">
    <property type="protein sequence ID" value="OLP07965.1"/>
    <property type="molecule type" value="Genomic_DNA"/>
</dbReference>
<reference evidence="1 2" key="1">
    <citation type="submission" date="2017-01" db="EMBL/GenBank/DDBJ databases">
        <title>Genome sequence of Rhodoferax antarcticus ANT.BR, a psychrophilic purple nonsulfur bacterium from an Antarctic microbial mat.</title>
        <authorList>
            <person name="Baker J."/>
            <person name="Riester C."/>
            <person name="Skinner B."/>
            <person name="Newell A."/>
            <person name="Swingley W."/>
            <person name="Madigan M."/>
            <person name="Jung D."/>
            <person name="Asao M."/>
            <person name="Chen M."/>
            <person name="Loughlin P."/>
            <person name="Pan H."/>
            <person name="Lin S."/>
            <person name="Li N."/>
            <person name="Shaw J."/>
            <person name="Prado M."/>
            <person name="Sherman C."/>
            <person name="Li X."/>
            <person name="Tang J."/>
            <person name="Blankenship R."/>
            <person name="Zhao T."/>
            <person name="Touchman J."/>
            <person name="Sattley M."/>
        </authorList>
    </citation>
    <scope>NUCLEOTIDE SEQUENCE [LARGE SCALE GENOMIC DNA]</scope>
    <source>
        <strain evidence="1 2">ANT.BR</strain>
    </source>
</reference>
<evidence type="ECO:0000313" key="2">
    <source>
        <dbReference type="Proteomes" id="UP000185911"/>
    </source>
</evidence>
<protein>
    <submittedName>
        <fullName evidence="1">Uncharacterized protein</fullName>
    </submittedName>
</protein>
<organism evidence="1 2">
    <name type="scientific">Rhodoferax antarcticus ANT.BR</name>
    <dbReference type="NCBI Taxonomy" id="1111071"/>
    <lineage>
        <taxon>Bacteria</taxon>
        <taxon>Pseudomonadati</taxon>
        <taxon>Pseudomonadota</taxon>
        <taxon>Betaproteobacteria</taxon>
        <taxon>Burkholderiales</taxon>
        <taxon>Comamonadaceae</taxon>
        <taxon>Rhodoferax</taxon>
    </lineage>
</organism>
<accession>A0A1Q8YIZ7</accession>
<name>A0A1Q8YIZ7_9BURK</name>
<proteinExistence type="predicted"/>
<dbReference type="AlphaFoldDB" id="A0A1Q8YIZ7"/>
<keyword evidence="2" id="KW-1185">Reference proteome</keyword>
<gene>
    <name evidence="1" type="ORF">BLL52_1063</name>
</gene>
<evidence type="ECO:0000313" key="1">
    <source>
        <dbReference type="EMBL" id="OLP07965.1"/>
    </source>
</evidence>
<dbReference type="Proteomes" id="UP000185911">
    <property type="component" value="Unassembled WGS sequence"/>
</dbReference>
<sequence length="39" mass="4075">MLQPWVGMKSRLGVTLSRAFQKSCGNMAAFSTSQGVAGA</sequence>